<evidence type="ECO:0000313" key="8">
    <source>
        <dbReference type="Proteomes" id="UP000290572"/>
    </source>
</evidence>
<name>A0A498MWJ3_LABRO</name>
<gene>
    <name evidence="7" type="ORF">ROHU_020757</name>
</gene>
<dbReference type="Proteomes" id="UP000290572">
    <property type="component" value="Unassembled WGS sequence"/>
</dbReference>
<keyword evidence="3" id="KW-0677">Repeat</keyword>
<dbReference type="AlphaFoldDB" id="A0A498MWJ3"/>
<evidence type="ECO:0000256" key="5">
    <source>
        <dbReference type="SAM" id="MobiDB-lite"/>
    </source>
</evidence>
<dbReference type="PANTHER" id="PTHR14224:SF27">
    <property type="entry name" value="LEUCINE-RICH REPEAT-CONTAINING PROTEIN 14B"/>
    <property type="match status" value="1"/>
</dbReference>
<dbReference type="GO" id="GO:0005737">
    <property type="term" value="C:cytoplasm"/>
    <property type="evidence" value="ECO:0007669"/>
    <property type="project" value="TreeGrafter"/>
</dbReference>
<protein>
    <recommendedName>
        <fullName evidence="4">Leucine-rich repeat-containing protein 14B</fullName>
    </recommendedName>
</protein>
<dbReference type="STRING" id="84645.A0A498MWJ3"/>
<dbReference type="InterPro" id="IPR050694">
    <property type="entry name" value="LRRC14/PRAME"/>
</dbReference>
<dbReference type="PANTHER" id="PTHR14224">
    <property type="entry name" value="SIMILAR TO PREFERENTIALLY EXPRESSED ANTIGEN IN MELANOMA-LIKE 3"/>
    <property type="match status" value="1"/>
</dbReference>
<dbReference type="SUPFAM" id="SSF52047">
    <property type="entry name" value="RNI-like"/>
    <property type="match status" value="1"/>
</dbReference>
<feature type="compositionally biased region" description="Basic and acidic residues" evidence="5">
    <location>
        <begin position="250"/>
        <end position="272"/>
    </location>
</feature>
<evidence type="ECO:0000256" key="4">
    <source>
        <dbReference type="ARBA" id="ARBA00067566"/>
    </source>
</evidence>
<dbReference type="PROSITE" id="PS50222">
    <property type="entry name" value="EF_HAND_2"/>
    <property type="match status" value="1"/>
</dbReference>
<proteinExistence type="inferred from homology"/>
<comment type="similarity">
    <text evidence="1">Belongs to the PRAME family. LRRC14 subfamily.</text>
</comment>
<feature type="domain" description="EF-hand" evidence="6">
    <location>
        <begin position="277"/>
        <end position="312"/>
    </location>
</feature>
<comment type="caution">
    <text evidence="7">The sequence shown here is derived from an EMBL/GenBank/DDBJ whole genome shotgun (WGS) entry which is preliminary data.</text>
</comment>
<feature type="compositionally biased region" description="Basic and acidic residues" evidence="5">
    <location>
        <begin position="173"/>
        <end position="182"/>
    </location>
</feature>
<dbReference type="Gene3D" id="1.10.238.10">
    <property type="entry name" value="EF-hand"/>
    <property type="match status" value="1"/>
</dbReference>
<evidence type="ECO:0000313" key="7">
    <source>
        <dbReference type="EMBL" id="RXN26278.1"/>
    </source>
</evidence>
<feature type="region of interest" description="Disordered" evidence="5">
    <location>
        <begin position="238"/>
        <end position="272"/>
    </location>
</feature>
<dbReference type="FunFam" id="3.80.10.10:FF:000313">
    <property type="entry name" value="Leucine rich repeat containing 14B"/>
    <property type="match status" value="1"/>
</dbReference>
<accession>A0A498MWJ3</accession>
<keyword evidence="2" id="KW-0433">Leucine-rich repeat</keyword>
<dbReference type="GO" id="GO:0005509">
    <property type="term" value="F:calcium ion binding"/>
    <property type="evidence" value="ECO:0007669"/>
    <property type="project" value="InterPro"/>
</dbReference>
<dbReference type="Gene3D" id="3.80.10.10">
    <property type="entry name" value="Ribonuclease Inhibitor"/>
    <property type="match status" value="1"/>
</dbReference>
<organism evidence="7 8">
    <name type="scientific">Labeo rohita</name>
    <name type="common">Indian major carp</name>
    <name type="synonym">Cyprinus rohita</name>
    <dbReference type="NCBI Taxonomy" id="84645"/>
    <lineage>
        <taxon>Eukaryota</taxon>
        <taxon>Metazoa</taxon>
        <taxon>Chordata</taxon>
        <taxon>Craniata</taxon>
        <taxon>Vertebrata</taxon>
        <taxon>Euteleostomi</taxon>
        <taxon>Actinopterygii</taxon>
        <taxon>Neopterygii</taxon>
        <taxon>Teleostei</taxon>
        <taxon>Ostariophysi</taxon>
        <taxon>Cypriniformes</taxon>
        <taxon>Cyprinidae</taxon>
        <taxon>Labeoninae</taxon>
        <taxon>Labeonini</taxon>
        <taxon>Labeo</taxon>
    </lineage>
</organism>
<dbReference type="InterPro" id="IPR002048">
    <property type="entry name" value="EF_hand_dom"/>
</dbReference>
<dbReference type="EMBL" id="QBIY01012241">
    <property type="protein sequence ID" value="RXN26278.1"/>
    <property type="molecule type" value="Genomic_DNA"/>
</dbReference>
<sequence length="890" mass="99839">MLPSVSEHFALPAACFKLLPPVTKSPMRPQKPAPAPEEVSLPCSVLQVGPPKLVVVPPPDEVVALECSSAKVCPPSLVKPQLSTSSLVEPPPQLMLIDIEDEENKYVEYTGKTLRACDFKSKRPRLPEAEINPRMAAWVESDSEVLASEVVEVQGCEEHDPNEAGDSKAIQGHSDDTSQKKKDNLSCVTFPEGDVFKEAGCIGEVDRNKQDLSGRDPKEDQLSQQYCSLQVTLPPERVVETPKSSLSSSENERQHPLKDSLRRNGKNDDKECNVSVIDENRQEWMITLYDLDSNGKITRENMLSLMQTICEMVEASVKQLVLSNGTTLRVKLSVTPLTSRKGNRKDRDAGMSLNERDQMEDALRCAESPHSQIRQLNSDQLGVSEKKHYAVDENTERRNHYLDLAGIENYTSRFEVLFKASYLREEASMLHDLVQTWPLTELNLRKLLGRTVDCPDDLMSRTCRLCLEAILTGLRDYVLQAPSTYAKMLRVVDLIGLQDIEHQVCSCRRTLGRWARTELLTRMCYETMVSMQAGQAAPSAFDVEVDVRLDAFVTGRNYEVVAQALLLSRHCPLKLHFVGLRVDSLSLRNLFYLLKLVESHGLQKLEVVHNVHLEAPHIEAFNVHRLGPEDEGLMGVLGELMSKLTELRELYLGFSTLTGQLRKLLSPLSTPLQCVELANCSLNSLDMAYFANSLHSEYLVKLDLSGHEVADLFPNTFRKLLHRCCATLTSLGLEECALDDEKLDLLTQALTPCHGLQELKILGNPLSTAALRHLFNMLALGFPALRYIELPVPRDCYPEGVTYPLDDKTLVNYDRDKFQQARTELVGILDREGKGHIEVCTPLFGAYDPDINETSNELGVSMLHSFNSVIGNFIDTVNSVTQRREQRMME</sequence>
<evidence type="ECO:0000256" key="1">
    <source>
        <dbReference type="ARBA" id="ARBA00009552"/>
    </source>
</evidence>
<reference evidence="7 8" key="1">
    <citation type="submission" date="2018-03" db="EMBL/GenBank/DDBJ databases">
        <title>Draft genome sequence of Rohu Carp (Labeo rohita).</title>
        <authorList>
            <person name="Das P."/>
            <person name="Kushwaha B."/>
            <person name="Joshi C.G."/>
            <person name="Kumar D."/>
            <person name="Nagpure N.S."/>
            <person name="Sahoo L."/>
            <person name="Das S.P."/>
            <person name="Bit A."/>
            <person name="Patnaik S."/>
            <person name="Meher P.K."/>
            <person name="Jayasankar P."/>
            <person name="Koringa P.G."/>
            <person name="Patel N.V."/>
            <person name="Hinsu A.T."/>
            <person name="Kumar R."/>
            <person name="Pandey M."/>
            <person name="Agarwal S."/>
            <person name="Srivastava S."/>
            <person name="Singh M."/>
            <person name="Iquebal M.A."/>
            <person name="Jaiswal S."/>
            <person name="Angadi U.B."/>
            <person name="Kumar N."/>
            <person name="Raza M."/>
            <person name="Shah T.M."/>
            <person name="Rai A."/>
            <person name="Jena J.K."/>
        </authorList>
    </citation>
    <scope>NUCLEOTIDE SEQUENCE [LARGE SCALE GENOMIC DNA]</scope>
    <source>
        <strain evidence="7">DASCIFA01</strain>
        <tissue evidence="7">Testis</tissue>
    </source>
</reference>
<evidence type="ECO:0000256" key="2">
    <source>
        <dbReference type="ARBA" id="ARBA00022614"/>
    </source>
</evidence>
<evidence type="ECO:0000259" key="6">
    <source>
        <dbReference type="PROSITE" id="PS50222"/>
    </source>
</evidence>
<evidence type="ECO:0000256" key="3">
    <source>
        <dbReference type="ARBA" id="ARBA00022737"/>
    </source>
</evidence>
<keyword evidence="8" id="KW-1185">Reference proteome</keyword>
<dbReference type="InterPro" id="IPR032675">
    <property type="entry name" value="LRR_dom_sf"/>
</dbReference>
<feature type="region of interest" description="Disordered" evidence="5">
    <location>
        <begin position="158"/>
        <end position="182"/>
    </location>
</feature>